<evidence type="ECO:0000256" key="4">
    <source>
        <dbReference type="ARBA" id="ARBA00022989"/>
    </source>
</evidence>
<keyword evidence="3 6" id="KW-0812">Transmembrane</keyword>
<accession>A0A1C3H6J0</accession>
<proteinExistence type="inferred from homology"/>
<dbReference type="AlphaFoldDB" id="A0A1C3H6J0"/>
<evidence type="ECO:0000256" key="5">
    <source>
        <dbReference type="ARBA" id="ARBA00023136"/>
    </source>
</evidence>
<comment type="subcellular location">
    <subcellularLocation>
        <location evidence="1">Membrane</location>
        <topology evidence="1">Multi-pass membrane protein</topology>
    </subcellularLocation>
</comment>
<gene>
    <name evidence="8" type="ORF">CHUV0807_2199</name>
</gene>
<dbReference type="Pfam" id="PF03239">
    <property type="entry name" value="FTR1"/>
    <property type="match status" value="1"/>
</dbReference>
<keyword evidence="7" id="KW-0732">Signal</keyword>
<feature type="chain" id="PRO_5008674920" evidence="7">
    <location>
        <begin position="31"/>
        <end position="571"/>
    </location>
</feature>
<keyword evidence="4 6" id="KW-1133">Transmembrane helix</keyword>
<evidence type="ECO:0000256" key="3">
    <source>
        <dbReference type="ARBA" id="ARBA00022692"/>
    </source>
</evidence>
<evidence type="ECO:0000313" key="8">
    <source>
        <dbReference type="EMBL" id="SAM70470.1"/>
    </source>
</evidence>
<keyword evidence="5 6" id="KW-0472">Membrane</keyword>
<feature type="signal peptide" evidence="7">
    <location>
        <begin position="1"/>
        <end position="30"/>
    </location>
</feature>
<sequence length="571" mass="61525">MAKHCWHKSNPLLALILALALALCGGAAQAAANTSPLYIELSDAMSAVKQNNPAAATPHLQTLQQQFSALDNHDSPAGQKVSSALDAAIAKPDEAHLETLSRALYAFEKEQNPVDYVAARQTFAKRVMPVYDQLNDAVVAHNLEDVQTIYKRFNSTWTLNEKIVRETSLGHYGQIENAMAFLRVAMLAEPPNYPEMEKQAQLLGDSLNDFKAGNTLQPQVAANAPQTLPDGINLLEQALTALQNGDNDSASSAIATFIQQWPIFEGDVQTRDGALYARVESELPVIMSKGSDPANIARLQTLVSDLKAIDTSASYGIIDAMLVLLREGVEALLVVMALIAALNAARQPRAKRWVYGGAALGLVASIIGAIALQRLFPSLAAAGTNREILEGAVGIVAVIMMLFIGAWLHSKSSIEGWKKFVDKQVAQALATGSLVSMMLLSFLAVFREGAETILFYVGMLPQITTGDLLAGIGLAVALLAVIAVLMNQGSLRLPMHLMFKVMTWLIYALGFKILGVSIHALQLTQILPTHAVSALPSLPNIGFYPNWESIAAQALYLALIPAVGRLFRHEH</sequence>
<evidence type="ECO:0000256" key="7">
    <source>
        <dbReference type="SAM" id="SignalP"/>
    </source>
</evidence>
<feature type="transmembrane region" description="Helical" evidence="6">
    <location>
        <begin position="497"/>
        <end position="521"/>
    </location>
</feature>
<evidence type="ECO:0000256" key="2">
    <source>
        <dbReference type="ARBA" id="ARBA00008333"/>
    </source>
</evidence>
<feature type="transmembrane region" description="Helical" evidence="6">
    <location>
        <begin position="466"/>
        <end position="485"/>
    </location>
</feature>
<comment type="similarity">
    <text evidence="2">Belongs to the oxidase-dependent Fe transporter (OFeT) (TC 9.A.10.1) family.</text>
</comment>
<evidence type="ECO:0000256" key="6">
    <source>
        <dbReference type="SAM" id="Phobius"/>
    </source>
</evidence>
<dbReference type="Proteomes" id="UP000190837">
    <property type="component" value="Unassembled WGS sequence"/>
</dbReference>
<dbReference type="PANTHER" id="PTHR31632">
    <property type="entry name" value="IRON TRANSPORTER FTH1"/>
    <property type="match status" value="1"/>
</dbReference>
<evidence type="ECO:0000313" key="9">
    <source>
        <dbReference type="Proteomes" id="UP000190837"/>
    </source>
</evidence>
<dbReference type="GO" id="GO:0015093">
    <property type="term" value="F:ferrous iron transmembrane transporter activity"/>
    <property type="evidence" value="ECO:0007669"/>
    <property type="project" value="TreeGrafter"/>
</dbReference>
<feature type="transmembrane region" description="Helical" evidence="6">
    <location>
        <begin position="353"/>
        <end position="376"/>
    </location>
</feature>
<name>A0A1C3H6J0_9GAMM</name>
<dbReference type="InterPro" id="IPR004923">
    <property type="entry name" value="FTR1/Fip1/EfeU"/>
</dbReference>
<feature type="transmembrane region" description="Helical" evidence="6">
    <location>
        <begin position="428"/>
        <end position="446"/>
    </location>
</feature>
<organism evidence="8 9">
    <name type="scientific">Cardiobacterium hominis</name>
    <dbReference type="NCBI Taxonomy" id="2718"/>
    <lineage>
        <taxon>Bacteria</taxon>
        <taxon>Pseudomonadati</taxon>
        <taxon>Pseudomonadota</taxon>
        <taxon>Gammaproteobacteria</taxon>
        <taxon>Cardiobacteriales</taxon>
        <taxon>Cardiobacteriaceae</taxon>
        <taxon>Cardiobacterium</taxon>
    </lineage>
</organism>
<dbReference type="EMBL" id="FKLO01000073">
    <property type="protein sequence ID" value="SAM70470.1"/>
    <property type="molecule type" value="Genomic_DNA"/>
</dbReference>
<protein>
    <submittedName>
        <fullName evidence="8">Ferrous iron transport permease EfeU</fullName>
    </submittedName>
</protein>
<reference evidence="9" key="1">
    <citation type="submission" date="2016-04" db="EMBL/GenBank/DDBJ databases">
        <authorList>
            <person name="Tagini F."/>
        </authorList>
    </citation>
    <scope>NUCLEOTIDE SEQUENCE [LARGE SCALE GENOMIC DNA]</scope>
    <source>
        <strain evidence="9">CHUV0807</strain>
    </source>
</reference>
<feature type="transmembrane region" description="Helical" evidence="6">
    <location>
        <begin position="388"/>
        <end position="408"/>
    </location>
</feature>
<dbReference type="GO" id="GO:0033573">
    <property type="term" value="C:high-affinity iron permease complex"/>
    <property type="evidence" value="ECO:0007669"/>
    <property type="project" value="InterPro"/>
</dbReference>
<dbReference type="PANTHER" id="PTHR31632:SF2">
    <property type="entry name" value="PLASMA MEMBRANE IRON PERMEASE"/>
    <property type="match status" value="1"/>
</dbReference>
<evidence type="ECO:0000256" key="1">
    <source>
        <dbReference type="ARBA" id="ARBA00004141"/>
    </source>
</evidence>